<dbReference type="Pfam" id="PF00078">
    <property type="entry name" value="RVT_1"/>
    <property type="match status" value="1"/>
</dbReference>
<dbReference type="AlphaFoldDB" id="A0A8J2PDA3"/>
<feature type="non-terminal residue" evidence="2">
    <location>
        <position position="78"/>
    </location>
</feature>
<dbReference type="EMBL" id="CAJVCH010533471">
    <property type="protein sequence ID" value="CAG7824607.1"/>
    <property type="molecule type" value="Genomic_DNA"/>
</dbReference>
<evidence type="ECO:0000259" key="1">
    <source>
        <dbReference type="Pfam" id="PF00078"/>
    </source>
</evidence>
<comment type="caution">
    <text evidence="2">The sequence shown here is derived from an EMBL/GenBank/DDBJ whole genome shotgun (WGS) entry which is preliminary data.</text>
</comment>
<keyword evidence="3" id="KW-1185">Reference proteome</keyword>
<gene>
    <name evidence="2" type="ORF">AFUS01_LOCUS34756</name>
</gene>
<feature type="domain" description="Reverse transcriptase" evidence="1">
    <location>
        <begin position="2"/>
        <end position="71"/>
    </location>
</feature>
<proteinExistence type="predicted"/>
<evidence type="ECO:0000313" key="2">
    <source>
        <dbReference type="EMBL" id="CAG7824607.1"/>
    </source>
</evidence>
<name>A0A8J2PDA3_9HEXA</name>
<dbReference type="Proteomes" id="UP000708208">
    <property type="component" value="Unassembled WGS sequence"/>
</dbReference>
<organism evidence="2 3">
    <name type="scientific">Allacma fusca</name>
    <dbReference type="NCBI Taxonomy" id="39272"/>
    <lineage>
        <taxon>Eukaryota</taxon>
        <taxon>Metazoa</taxon>
        <taxon>Ecdysozoa</taxon>
        <taxon>Arthropoda</taxon>
        <taxon>Hexapoda</taxon>
        <taxon>Collembola</taxon>
        <taxon>Symphypleona</taxon>
        <taxon>Sminthuridae</taxon>
        <taxon>Allacma</taxon>
    </lineage>
</organism>
<sequence>MYMDHMVKEWQKMKPKGIKTDRRQEISTVLFADDQAVLAETEDDLQRSMYNLTKTSEKYDMRISSEKTKTMAFKGKEP</sequence>
<dbReference type="OrthoDB" id="6776014at2759"/>
<dbReference type="InterPro" id="IPR000477">
    <property type="entry name" value="RT_dom"/>
</dbReference>
<reference evidence="2" key="1">
    <citation type="submission" date="2021-06" db="EMBL/GenBank/DDBJ databases">
        <authorList>
            <person name="Hodson N. C."/>
            <person name="Mongue J. A."/>
            <person name="Jaron S. K."/>
        </authorList>
    </citation>
    <scope>NUCLEOTIDE SEQUENCE</scope>
</reference>
<protein>
    <recommendedName>
        <fullName evidence="1">Reverse transcriptase domain-containing protein</fullName>
    </recommendedName>
</protein>
<evidence type="ECO:0000313" key="3">
    <source>
        <dbReference type="Proteomes" id="UP000708208"/>
    </source>
</evidence>
<accession>A0A8J2PDA3</accession>